<dbReference type="PANTHER" id="PTHR40278:SF1">
    <property type="entry name" value="DNA UTILIZATION PROTEIN HOFN"/>
    <property type="match status" value="1"/>
</dbReference>
<keyword evidence="2" id="KW-0812">Transmembrane</keyword>
<dbReference type="PANTHER" id="PTHR40278">
    <property type="entry name" value="DNA UTILIZATION PROTEIN HOFN"/>
    <property type="match status" value="1"/>
</dbReference>
<keyword evidence="2" id="KW-0472">Membrane</keyword>
<gene>
    <name evidence="3" type="ORF">V6X73_08500</name>
</gene>
<dbReference type="RefSeq" id="WP_367959476.1">
    <property type="nucleotide sequence ID" value="NZ_JBAKFK010000004.1"/>
</dbReference>
<reference evidence="3 4" key="1">
    <citation type="submission" date="2024-02" db="EMBL/GenBank/DDBJ databases">
        <title>New especies of Spiribacter isolated from saline water.</title>
        <authorList>
            <person name="Leon M.J."/>
            <person name="De La Haba R."/>
            <person name="Sanchez-Porro C."/>
            <person name="Ventosa A."/>
        </authorList>
    </citation>
    <scope>NUCLEOTIDE SEQUENCE [LARGE SCALE GENOMIC DNA]</scope>
    <source>
        <strain evidence="4">ag22IC6-390</strain>
    </source>
</reference>
<feature type="transmembrane region" description="Helical" evidence="2">
    <location>
        <begin position="21"/>
        <end position="42"/>
    </location>
</feature>
<keyword evidence="2" id="KW-1133">Transmembrane helix</keyword>
<proteinExistence type="predicted"/>
<protein>
    <recommendedName>
        <fullName evidence="5">Fimbrial assembly protein</fullName>
    </recommendedName>
</protein>
<name>A0ABV3TEZ5_9GAMM</name>
<dbReference type="EMBL" id="JBAKFM010000004">
    <property type="protein sequence ID" value="MEX0469765.1"/>
    <property type="molecule type" value="Genomic_DNA"/>
</dbReference>
<organism evidence="3 4">
    <name type="scientific">Spiribacter pallidus</name>
    <dbReference type="NCBI Taxonomy" id="1987936"/>
    <lineage>
        <taxon>Bacteria</taxon>
        <taxon>Pseudomonadati</taxon>
        <taxon>Pseudomonadota</taxon>
        <taxon>Gammaproteobacteria</taxon>
        <taxon>Chromatiales</taxon>
        <taxon>Ectothiorhodospiraceae</taxon>
        <taxon>Spiribacter</taxon>
    </lineage>
</organism>
<sequence>MPIGVNLLDWRDRQRRRRRRIAGSCLLGAAALAVAVTGIIAGQVGQTLDGHRRAVAELEQSIDGLAGKLARVEALEQAIETLRRRLDHKTAIRRDRRAIQTGLAAAVQSRPQKARLRRIVITPGELSVEGLTRQPTDAAKMARRLERQHPLQQADVVQITPNPDAGGGELGFRLRAKILTRAPANAASSGAGSEL</sequence>
<feature type="coiled-coil region" evidence="1">
    <location>
        <begin position="48"/>
        <end position="92"/>
    </location>
</feature>
<dbReference type="Proteomes" id="UP001556709">
    <property type="component" value="Unassembled WGS sequence"/>
</dbReference>
<accession>A0ABV3TEZ5</accession>
<keyword evidence="4" id="KW-1185">Reference proteome</keyword>
<evidence type="ECO:0000256" key="1">
    <source>
        <dbReference type="SAM" id="Coils"/>
    </source>
</evidence>
<evidence type="ECO:0000256" key="2">
    <source>
        <dbReference type="SAM" id="Phobius"/>
    </source>
</evidence>
<dbReference type="InterPro" id="IPR052534">
    <property type="entry name" value="Extracell_DNA_Util/SecSys_Comp"/>
</dbReference>
<evidence type="ECO:0008006" key="5">
    <source>
        <dbReference type="Google" id="ProtNLM"/>
    </source>
</evidence>
<evidence type="ECO:0000313" key="4">
    <source>
        <dbReference type="Proteomes" id="UP001556709"/>
    </source>
</evidence>
<comment type="caution">
    <text evidence="3">The sequence shown here is derived from an EMBL/GenBank/DDBJ whole genome shotgun (WGS) entry which is preliminary data.</text>
</comment>
<evidence type="ECO:0000313" key="3">
    <source>
        <dbReference type="EMBL" id="MEX0469765.1"/>
    </source>
</evidence>
<keyword evidence="1" id="KW-0175">Coiled coil</keyword>